<dbReference type="GO" id="GO:0005886">
    <property type="term" value="C:plasma membrane"/>
    <property type="evidence" value="ECO:0007669"/>
    <property type="project" value="UniProtKB-SubCell"/>
</dbReference>
<feature type="transmembrane region" description="Helical" evidence="6">
    <location>
        <begin position="129"/>
        <end position="149"/>
    </location>
</feature>
<dbReference type="Pfam" id="PF13520">
    <property type="entry name" value="AA_permease_2"/>
    <property type="match status" value="1"/>
</dbReference>
<reference evidence="7 8" key="1">
    <citation type="submission" date="2016-10" db="EMBL/GenBank/DDBJ databases">
        <authorList>
            <person name="de Groot N.N."/>
        </authorList>
    </citation>
    <scope>NUCLEOTIDE SEQUENCE [LARGE SCALE GENOMIC DNA]</scope>
    <source>
        <strain evidence="7 8">DSM 45610</strain>
    </source>
</reference>
<evidence type="ECO:0000256" key="6">
    <source>
        <dbReference type="SAM" id="Phobius"/>
    </source>
</evidence>
<evidence type="ECO:0000256" key="4">
    <source>
        <dbReference type="ARBA" id="ARBA00022989"/>
    </source>
</evidence>
<gene>
    <name evidence="7" type="ORF">SAMN05444487_1421</name>
</gene>
<dbReference type="PANTHER" id="PTHR42770">
    <property type="entry name" value="AMINO ACID TRANSPORTER-RELATED"/>
    <property type="match status" value="1"/>
</dbReference>
<feature type="transmembrane region" description="Helical" evidence="6">
    <location>
        <begin position="74"/>
        <end position="99"/>
    </location>
</feature>
<evidence type="ECO:0000256" key="3">
    <source>
        <dbReference type="ARBA" id="ARBA00022692"/>
    </source>
</evidence>
<dbReference type="STRING" id="1048340.SAMN05444487_1421"/>
<dbReference type="AlphaFoldDB" id="A0A1H3D5G7"/>
<organism evidence="7 8">
    <name type="scientific">Marininema mesophilum</name>
    <dbReference type="NCBI Taxonomy" id="1048340"/>
    <lineage>
        <taxon>Bacteria</taxon>
        <taxon>Bacillati</taxon>
        <taxon>Bacillota</taxon>
        <taxon>Bacilli</taxon>
        <taxon>Bacillales</taxon>
        <taxon>Thermoactinomycetaceae</taxon>
        <taxon>Marininema</taxon>
    </lineage>
</organism>
<dbReference type="InterPro" id="IPR002293">
    <property type="entry name" value="AA/rel_permease1"/>
</dbReference>
<dbReference type="PANTHER" id="PTHR42770:SF13">
    <property type="entry name" value="L-METHIONINE_BRANCHED-CHAIN AMINO ACID EXPORTER YJEH"/>
    <property type="match status" value="1"/>
</dbReference>
<feature type="non-terminal residue" evidence="7">
    <location>
        <position position="172"/>
    </location>
</feature>
<dbReference type="Gene3D" id="1.20.1740.10">
    <property type="entry name" value="Amino acid/polyamine transporter I"/>
    <property type="match status" value="1"/>
</dbReference>
<evidence type="ECO:0000256" key="5">
    <source>
        <dbReference type="ARBA" id="ARBA00023136"/>
    </source>
</evidence>
<comment type="subcellular location">
    <subcellularLocation>
        <location evidence="1">Cell membrane</location>
        <topology evidence="1">Multi-pass membrane protein</topology>
    </subcellularLocation>
</comment>
<dbReference type="GO" id="GO:0022857">
    <property type="term" value="F:transmembrane transporter activity"/>
    <property type="evidence" value="ECO:0007669"/>
    <property type="project" value="InterPro"/>
</dbReference>
<keyword evidence="3 6" id="KW-0812">Transmembrane</keyword>
<evidence type="ECO:0000313" key="7">
    <source>
        <dbReference type="EMBL" id="SDX61586.1"/>
    </source>
</evidence>
<evidence type="ECO:0000256" key="1">
    <source>
        <dbReference type="ARBA" id="ARBA00004651"/>
    </source>
</evidence>
<proteinExistence type="predicted"/>
<accession>A0A1H3D5G7</accession>
<evidence type="ECO:0000256" key="2">
    <source>
        <dbReference type="ARBA" id="ARBA00022475"/>
    </source>
</evidence>
<name>A0A1H3D5G7_9BACL</name>
<keyword evidence="8" id="KW-1185">Reference proteome</keyword>
<dbReference type="InterPro" id="IPR050367">
    <property type="entry name" value="APC_superfamily"/>
</dbReference>
<dbReference type="Proteomes" id="UP000198534">
    <property type="component" value="Unassembled WGS sequence"/>
</dbReference>
<evidence type="ECO:0000313" key="8">
    <source>
        <dbReference type="Proteomes" id="UP000198534"/>
    </source>
</evidence>
<sequence>MIFWSFFGWEAICSLANRFKNPQKNMVRSAMISAVVIGVVFLSLSFITIGSGTYGSLESDSSPIGVMVEQSLGFGAQLITAVFAFIICTGTVNAFVASLTQLGYALSRDHAFPSWLHYLNPHTETPTRVVWFVIIFATSGVMITTGLGIHFTKLLFIPNSLGIVVYILSMMA</sequence>
<keyword evidence="2" id="KW-1003">Cell membrane</keyword>
<protein>
    <submittedName>
        <fullName evidence="7">Amino acid efflux transporter</fullName>
    </submittedName>
</protein>
<keyword evidence="4 6" id="KW-1133">Transmembrane helix</keyword>
<feature type="transmembrane region" description="Helical" evidence="6">
    <location>
        <begin position="30"/>
        <end position="54"/>
    </location>
</feature>
<dbReference type="EMBL" id="FNNQ01000042">
    <property type="protein sequence ID" value="SDX61586.1"/>
    <property type="molecule type" value="Genomic_DNA"/>
</dbReference>
<keyword evidence="5 6" id="KW-0472">Membrane</keyword>